<feature type="domain" description="ABC transporter" evidence="4">
    <location>
        <begin position="2"/>
        <end position="221"/>
    </location>
</feature>
<dbReference type="GO" id="GO:0016887">
    <property type="term" value="F:ATP hydrolysis activity"/>
    <property type="evidence" value="ECO:0007669"/>
    <property type="project" value="InterPro"/>
</dbReference>
<proteinExistence type="predicted"/>
<dbReference type="GO" id="GO:0005886">
    <property type="term" value="C:plasma membrane"/>
    <property type="evidence" value="ECO:0007669"/>
    <property type="project" value="TreeGrafter"/>
</dbReference>
<dbReference type="InterPro" id="IPR015854">
    <property type="entry name" value="ABC_transpr_LolD-like"/>
</dbReference>
<dbReference type="SUPFAM" id="SSF52540">
    <property type="entry name" value="P-loop containing nucleoside triphosphate hydrolases"/>
    <property type="match status" value="1"/>
</dbReference>
<keyword evidence="2" id="KW-0547">Nucleotide-binding</keyword>
<dbReference type="InterPro" id="IPR017911">
    <property type="entry name" value="MacB-like_ATP-bd"/>
</dbReference>
<evidence type="ECO:0000259" key="4">
    <source>
        <dbReference type="PROSITE" id="PS50893"/>
    </source>
</evidence>
<dbReference type="InterPro" id="IPR017871">
    <property type="entry name" value="ABC_transporter-like_CS"/>
</dbReference>
<dbReference type="Pfam" id="PF00005">
    <property type="entry name" value="ABC_tran"/>
    <property type="match status" value="1"/>
</dbReference>
<accession>A0A255E881</accession>
<dbReference type="PANTHER" id="PTHR24220">
    <property type="entry name" value="IMPORT ATP-BINDING PROTEIN"/>
    <property type="match status" value="1"/>
</dbReference>
<comment type="caution">
    <text evidence="5">The sequence shown here is derived from an EMBL/GenBank/DDBJ whole genome shotgun (WGS) entry which is preliminary data.</text>
</comment>
<sequence length="221" mass="23710">MIALDRVSRRYETPFGRVEAVREASAEMSPGELVCLMGPSGSGKSTLLNLISGIDVPGEGKVIVDDVRVDQLGEEARAKFRLEHVAAVFQDDNLIAEFRAVENVELPLLARGVSRDEARERSVAAMAEVGIAELEQRWPGQMSGGQRQRVGIARALAGALPVLVADEPTGALDTENSDALFLHLAGLAHDHGMCVVVATHDQAATKVADRVLTIRDGRIEP</sequence>
<dbReference type="RefSeq" id="WP_094450444.1">
    <property type="nucleotide sequence ID" value="NZ_NMVI01000015.1"/>
</dbReference>
<evidence type="ECO:0000256" key="2">
    <source>
        <dbReference type="ARBA" id="ARBA00022741"/>
    </source>
</evidence>
<evidence type="ECO:0000256" key="3">
    <source>
        <dbReference type="ARBA" id="ARBA00022840"/>
    </source>
</evidence>
<dbReference type="EMBL" id="NMVI01000015">
    <property type="protein sequence ID" value="OYN87778.1"/>
    <property type="molecule type" value="Genomic_DNA"/>
</dbReference>
<dbReference type="AlphaFoldDB" id="A0A255E881"/>
<dbReference type="GO" id="GO:0005524">
    <property type="term" value="F:ATP binding"/>
    <property type="evidence" value="ECO:0007669"/>
    <property type="project" value="UniProtKB-KW"/>
</dbReference>
<dbReference type="CDD" id="cd03255">
    <property type="entry name" value="ABC_MJ0796_LolCDE_FtsE"/>
    <property type="match status" value="1"/>
</dbReference>
<dbReference type="InterPro" id="IPR027417">
    <property type="entry name" value="P-loop_NTPase"/>
</dbReference>
<dbReference type="SMART" id="SM00382">
    <property type="entry name" value="AAA"/>
    <property type="match status" value="1"/>
</dbReference>
<dbReference type="GO" id="GO:0022857">
    <property type="term" value="F:transmembrane transporter activity"/>
    <property type="evidence" value="ECO:0007669"/>
    <property type="project" value="TreeGrafter"/>
</dbReference>
<keyword evidence="3 5" id="KW-0067">ATP-binding</keyword>
<protein>
    <submittedName>
        <fullName evidence="5">ABC transporter ATP-binding protein</fullName>
    </submittedName>
</protein>
<organism evidence="5 6">
    <name type="scientific">Parenemella sanctibonifatiensis</name>
    <dbReference type="NCBI Taxonomy" id="2016505"/>
    <lineage>
        <taxon>Bacteria</taxon>
        <taxon>Bacillati</taxon>
        <taxon>Actinomycetota</taxon>
        <taxon>Actinomycetes</taxon>
        <taxon>Propionibacteriales</taxon>
        <taxon>Propionibacteriaceae</taxon>
        <taxon>Parenemella</taxon>
    </lineage>
</organism>
<dbReference type="PROSITE" id="PS50893">
    <property type="entry name" value="ABC_TRANSPORTER_2"/>
    <property type="match status" value="1"/>
</dbReference>
<dbReference type="InterPro" id="IPR003593">
    <property type="entry name" value="AAA+_ATPase"/>
</dbReference>
<dbReference type="PROSITE" id="PS00211">
    <property type="entry name" value="ABC_TRANSPORTER_1"/>
    <property type="match status" value="1"/>
</dbReference>
<dbReference type="Proteomes" id="UP000216533">
    <property type="component" value="Unassembled WGS sequence"/>
</dbReference>
<evidence type="ECO:0000313" key="6">
    <source>
        <dbReference type="Proteomes" id="UP000216533"/>
    </source>
</evidence>
<dbReference type="InterPro" id="IPR003439">
    <property type="entry name" value="ABC_transporter-like_ATP-bd"/>
</dbReference>
<gene>
    <name evidence="5" type="ORF">CGZ92_05780</name>
</gene>
<evidence type="ECO:0000313" key="5">
    <source>
        <dbReference type="EMBL" id="OYN87778.1"/>
    </source>
</evidence>
<dbReference type="Gene3D" id="3.40.50.300">
    <property type="entry name" value="P-loop containing nucleotide triphosphate hydrolases"/>
    <property type="match status" value="1"/>
</dbReference>
<keyword evidence="1" id="KW-0813">Transport</keyword>
<name>A0A255E881_9ACTN</name>
<reference evidence="5 6" key="1">
    <citation type="submission" date="2017-07" db="EMBL/GenBank/DDBJ databases">
        <title>Draft whole genome sequences of clinical Proprionibacteriaceae strains.</title>
        <authorList>
            <person name="Bernier A.-M."/>
            <person name="Bernard K."/>
            <person name="Domingo M.-C."/>
        </authorList>
    </citation>
    <scope>NUCLEOTIDE SEQUENCE [LARGE SCALE GENOMIC DNA]</scope>
    <source>
        <strain evidence="5 6">NML 160184</strain>
    </source>
</reference>
<evidence type="ECO:0000256" key="1">
    <source>
        <dbReference type="ARBA" id="ARBA00022448"/>
    </source>
</evidence>